<dbReference type="InterPro" id="IPR019734">
    <property type="entry name" value="TPR_rpt"/>
</dbReference>
<evidence type="ECO:0000256" key="1">
    <source>
        <dbReference type="ARBA" id="ARBA00022737"/>
    </source>
</evidence>
<name>A0ABU1TMB7_9FLAO</name>
<keyword evidence="1" id="KW-0677">Repeat</keyword>
<dbReference type="SMART" id="SM00028">
    <property type="entry name" value="TPR"/>
    <property type="match status" value="5"/>
</dbReference>
<keyword evidence="2 3" id="KW-0802">TPR repeat</keyword>
<feature type="repeat" description="TPR" evidence="3">
    <location>
        <begin position="525"/>
        <end position="557"/>
    </location>
</feature>
<organism evidence="5 6">
    <name type="scientific">Flavobacterium arsenatis</name>
    <dbReference type="NCBI Taxonomy" id="1484332"/>
    <lineage>
        <taxon>Bacteria</taxon>
        <taxon>Pseudomonadati</taxon>
        <taxon>Bacteroidota</taxon>
        <taxon>Flavobacteriia</taxon>
        <taxon>Flavobacteriales</taxon>
        <taxon>Flavobacteriaceae</taxon>
        <taxon>Flavobacterium</taxon>
    </lineage>
</organism>
<dbReference type="PROSITE" id="PS50005">
    <property type="entry name" value="TPR"/>
    <property type="match status" value="1"/>
</dbReference>
<dbReference type="PANTHER" id="PTHR12558:SF13">
    <property type="entry name" value="CELL DIVISION CYCLE PROTEIN 27 HOMOLOG"/>
    <property type="match status" value="1"/>
</dbReference>
<dbReference type="Proteomes" id="UP001255185">
    <property type="component" value="Unassembled WGS sequence"/>
</dbReference>
<evidence type="ECO:0000256" key="2">
    <source>
        <dbReference type="ARBA" id="ARBA00022803"/>
    </source>
</evidence>
<sequence>MNKLKFFSIAFLAFGAGAYAQDLEQAKKAIDAEQYEKAKTILKTLINTKADEGKNFFVLGNLYLTQKLEDSAKVTYEKGLTAKKDGTFNYIGLGQIDLDNGNTVGAKSNFDKATADMRKKDFEQFMYIGRAYMNVEKPDYKAALVQLNKAKAVQPMDAQVLLSLGDAYKGDGNVNEAYSAYRNSFDADNSVLRAKLQLGVITKGSKAFKEAKAAFDNILATNPTYGPAYREIAETYYLWALNDKAQYAAYNKLAIENYQKYMSLTDYSLDSRMRHADFLVLTKDYAALEKEANEMQKLDKVNPRILRYLGYSAFENKNPDATITALNDFLTKSNAKPIGRDYLYLGMAKTTKALTTTTAADGKTDSKVDQPLFDSGVADIKKGVEMDPAMANELNDIGKKFFDLKLYNQAAAIYEVATTNPNSRNFLYDNFYLGYALYFGNVNLEEGQKIDPIIVSKANTAFDNVIAASPTTQDAYIYKARINSLLEDDAVAQAEMVKNYEEFIRVVTEKGAEEVAKPANQTKFVEAYNNLGIHFAKKDKAKAREYFQKALAIDPNDETAKSTLKLL</sequence>
<evidence type="ECO:0000256" key="4">
    <source>
        <dbReference type="SAM" id="SignalP"/>
    </source>
</evidence>
<dbReference type="PANTHER" id="PTHR12558">
    <property type="entry name" value="CELL DIVISION CYCLE 16,23,27"/>
    <property type="match status" value="1"/>
</dbReference>
<dbReference type="RefSeq" id="WP_310024217.1">
    <property type="nucleotide sequence ID" value="NZ_JAVDVI010000002.1"/>
</dbReference>
<dbReference type="Gene3D" id="1.25.40.10">
    <property type="entry name" value="Tetratricopeptide repeat domain"/>
    <property type="match status" value="3"/>
</dbReference>
<evidence type="ECO:0000256" key="3">
    <source>
        <dbReference type="PROSITE-ProRule" id="PRU00339"/>
    </source>
</evidence>
<gene>
    <name evidence="5" type="ORF">J2X31_000560</name>
</gene>
<dbReference type="InterPro" id="IPR013105">
    <property type="entry name" value="TPR_2"/>
</dbReference>
<dbReference type="Pfam" id="PF07719">
    <property type="entry name" value="TPR_2"/>
    <property type="match status" value="1"/>
</dbReference>
<dbReference type="InterPro" id="IPR011990">
    <property type="entry name" value="TPR-like_helical_dom_sf"/>
</dbReference>
<proteinExistence type="predicted"/>
<accession>A0ABU1TMB7</accession>
<evidence type="ECO:0000313" key="5">
    <source>
        <dbReference type="EMBL" id="MDR6966562.1"/>
    </source>
</evidence>
<evidence type="ECO:0000313" key="6">
    <source>
        <dbReference type="Proteomes" id="UP001255185"/>
    </source>
</evidence>
<keyword evidence="4" id="KW-0732">Signal</keyword>
<feature type="signal peptide" evidence="4">
    <location>
        <begin position="1"/>
        <end position="20"/>
    </location>
</feature>
<keyword evidence="6" id="KW-1185">Reference proteome</keyword>
<dbReference type="EMBL" id="JAVDVI010000002">
    <property type="protein sequence ID" value="MDR6966562.1"/>
    <property type="molecule type" value="Genomic_DNA"/>
</dbReference>
<reference evidence="5 6" key="1">
    <citation type="submission" date="2023-07" db="EMBL/GenBank/DDBJ databases">
        <title>Sorghum-associated microbial communities from plants grown in Nebraska, USA.</title>
        <authorList>
            <person name="Schachtman D."/>
        </authorList>
    </citation>
    <scope>NUCLEOTIDE SEQUENCE [LARGE SCALE GENOMIC DNA]</scope>
    <source>
        <strain evidence="5 6">3773</strain>
    </source>
</reference>
<protein>
    <submittedName>
        <fullName evidence="5">Cytochrome c-type biogenesis protein CcmH/NrfG</fullName>
    </submittedName>
</protein>
<dbReference type="SUPFAM" id="SSF48452">
    <property type="entry name" value="TPR-like"/>
    <property type="match status" value="3"/>
</dbReference>
<comment type="caution">
    <text evidence="5">The sequence shown here is derived from an EMBL/GenBank/DDBJ whole genome shotgun (WGS) entry which is preliminary data.</text>
</comment>
<feature type="chain" id="PRO_5046432190" evidence="4">
    <location>
        <begin position="21"/>
        <end position="567"/>
    </location>
</feature>